<gene>
    <name evidence="1" type="ORF">CYNAS_LOCUS953</name>
</gene>
<proteinExistence type="predicted"/>
<organism evidence="1 2">
    <name type="scientific">Cylicocyclus nassatus</name>
    <name type="common">Nematode worm</name>
    <dbReference type="NCBI Taxonomy" id="53992"/>
    <lineage>
        <taxon>Eukaryota</taxon>
        <taxon>Metazoa</taxon>
        <taxon>Ecdysozoa</taxon>
        <taxon>Nematoda</taxon>
        <taxon>Chromadorea</taxon>
        <taxon>Rhabditida</taxon>
        <taxon>Rhabditina</taxon>
        <taxon>Rhabditomorpha</taxon>
        <taxon>Strongyloidea</taxon>
        <taxon>Strongylidae</taxon>
        <taxon>Cylicocyclus</taxon>
    </lineage>
</organism>
<keyword evidence="2" id="KW-1185">Reference proteome</keyword>
<dbReference type="EMBL" id="CATQJL010000001">
    <property type="protein sequence ID" value="CAJ0588970.1"/>
    <property type="molecule type" value="Genomic_DNA"/>
</dbReference>
<reference evidence="1" key="1">
    <citation type="submission" date="2023-07" db="EMBL/GenBank/DDBJ databases">
        <authorList>
            <consortium name="CYATHOMIX"/>
        </authorList>
    </citation>
    <scope>NUCLEOTIDE SEQUENCE</scope>
    <source>
        <strain evidence="1">N/A</strain>
    </source>
</reference>
<evidence type="ECO:0000313" key="1">
    <source>
        <dbReference type="EMBL" id="CAJ0588970.1"/>
    </source>
</evidence>
<sequence length="78" mass="8363">MLTLFLLLLAGAFSLNVPSNLGCKPEEIAGPCLSDHTCPSSDWTCIGGDCCMESEIIQLKDDGGMSTWGTLKKLFHAE</sequence>
<protein>
    <submittedName>
        <fullName evidence="1">Uncharacterized protein</fullName>
    </submittedName>
</protein>
<name>A0AA36GJI9_CYLNA</name>
<comment type="caution">
    <text evidence="1">The sequence shown here is derived from an EMBL/GenBank/DDBJ whole genome shotgun (WGS) entry which is preliminary data.</text>
</comment>
<evidence type="ECO:0000313" key="2">
    <source>
        <dbReference type="Proteomes" id="UP001176961"/>
    </source>
</evidence>
<dbReference type="Proteomes" id="UP001176961">
    <property type="component" value="Unassembled WGS sequence"/>
</dbReference>
<dbReference type="AlphaFoldDB" id="A0AA36GJI9"/>
<accession>A0AA36GJI9</accession>